<dbReference type="GO" id="GO:0006355">
    <property type="term" value="P:regulation of DNA-templated transcription"/>
    <property type="evidence" value="ECO:0007669"/>
    <property type="project" value="InterPro"/>
</dbReference>
<dbReference type="GO" id="GO:0005886">
    <property type="term" value="C:plasma membrane"/>
    <property type="evidence" value="ECO:0007669"/>
    <property type="project" value="UniProtKB-SubCell"/>
</dbReference>
<keyword evidence="5" id="KW-0808">Transferase</keyword>
<dbReference type="InterPro" id="IPR011006">
    <property type="entry name" value="CheY-like_superfamily"/>
</dbReference>
<dbReference type="Pfam" id="PF03924">
    <property type="entry name" value="CHASE"/>
    <property type="match status" value="1"/>
</dbReference>
<feature type="domain" description="CHASE" evidence="23">
    <location>
        <begin position="152"/>
        <end position="311"/>
    </location>
</feature>
<evidence type="ECO:0000256" key="12">
    <source>
        <dbReference type="ARBA" id="ARBA00023136"/>
    </source>
</evidence>
<dbReference type="InterPro" id="IPR003661">
    <property type="entry name" value="HisK_dim/P_dom"/>
</dbReference>
<evidence type="ECO:0000256" key="5">
    <source>
        <dbReference type="ARBA" id="ARBA00022679"/>
    </source>
</evidence>
<dbReference type="Gene3D" id="3.30.450.350">
    <property type="entry name" value="CHASE domain"/>
    <property type="match status" value="1"/>
</dbReference>
<dbReference type="Pfam" id="PF02518">
    <property type="entry name" value="HATPase_c"/>
    <property type="match status" value="1"/>
</dbReference>
<evidence type="ECO:0000256" key="16">
    <source>
        <dbReference type="PROSITE-ProRule" id="PRU00169"/>
    </source>
</evidence>
<dbReference type="PROSITE" id="PS50112">
    <property type="entry name" value="PAS"/>
    <property type="match status" value="1"/>
</dbReference>
<evidence type="ECO:0000259" key="19">
    <source>
        <dbReference type="PROSITE" id="PS50109"/>
    </source>
</evidence>
<dbReference type="Pfam" id="PF00989">
    <property type="entry name" value="PAS"/>
    <property type="match status" value="1"/>
</dbReference>
<feature type="domain" description="PAS" evidence="21">
    <location>
        <begin position="354"/>
        <end position="401"/>
    </location>
</feature>
<dbReference type="InterPro" id="IPR036641">
    <property type="entry name" value="HPT_dom_sf"/>
</dbReference>
<dbReference type="SUPFAM" id="SSF55874">
    <property type="entry name" value="ATPase domain of HSP90 chaperone/DNA topoisomerase II/histidine kinase"/>
    <property type="match status" value="1"/>
</dbReference>
<dbReference type="InterPro" id="IPR008207">
    <property type="entry name" value="Sig_transdc_His_kin_Hpt_dom"/>
</dbReference>
<evidence type="ECO:0000256" key="14">
    <source>
        <dbReference type="ARBA" id="ARBA00068150"/>
    </source>
</evidence>
<dbReference type="PATRIC" id="fig|765913.3.peg.1093"/>
<dbReference type="PROSITE" id="PS50113">
    <property type="entry name" value="PAC"/>
    <property type="match status" value="1"/>
</dbReference>
<dbReference type="InterPro" id="IPR005467">
    <property type="entry name" value="His_kinase_dom"/>
</dbReference>
<evidence type="ECO:0000256" key="13">
    <source>
        <dbReference type="ARBA" id="ARBA00064003"/>
    </source>
</evidence>
<dbReference type="eggNOG" id="COG2205">
    <property type="taxonomic scope" value="Bacteria"/>
</dbReference>
<accession>G2DYF5</accession>
<dbReference type="STRING" id="765913.ThidrDRAFT_1067"/>
<dbReference type="EMBL" id="AFWT01000006">
    <property type="protein sequence ID" value="EGV32582.1"/>
    <property type="molecule type" value="Genomic_DNA"/>
</dbReference>
<dbReference type="eggNOG" id="COG3614">
    <property type="taxonomic scope" value="Bacteria"/>
</dbReference>
<gene>
    <name evidence="25" type="ORF">ThidrDRAFT_1067</name>
</gene>
<dbReference type="CDD" id="cd00082">
    <property type="entry name" value="HisKA"/>
    <property type="match status" value="1"/>
</dbReference>
<comment type="catalytic activity">
    <reaction evidence="1">
        <text>ATP + protein L-histidine = ADP + protein N-phospho-L-histidine.</text>
        <dbReference type="EC" id="2.7.13.3"/>
    </reaction>
</comment>
<dbReference type="SUPFAM" id="SSF55785">
    <property type="entry name" value="PYP-like sensor domain (PAS domain)"/>
    <property type="match status" value="1"/>
</dbReference>
<evidence type="ECO:0000259" key="23">
    <source>
        <dbReference type="PROSITE" id="PS50839"/>
    </source>
</evidence>
<feature type="domain" description="Histidine kinase" evidence="19">
    <location>
        <begin position="502"/>
        <end position="727"/>
    </location>
</feature>
<evidence type="ECO:0000256" key="11">
    <source>
        <dbReference type="ARBA" id="ARBA00023012"/>
    </source>
</evidence>
<dbReference type="CDD" id="cd00130">
    <property type="entry name" value="PAS"/>
    <property type="match status" value="1"/>
</dbReference>
<dbReference type="PANTHER" id="PTHR45339:SF3">
    <property type="entry name" value="HISTIDINE KINASE"/>
    <property type="match status" value="1"/>
</dbReference>
<evidence type="ECO:0000256" key="4">
    <source>
        <dbReference type="ARBA" id="ARBA00022553"/>
    </source>
</evidence>
<dbReference type="PROSITE" id="PS50839">
    <property type="entry name" value="CHASE"/>
    <property type="match status" value="1"/>
</dbReference>
<keyword evidence="11" id="KW-0902">Two-component regulatory system</keyword>
<dbReference type="AlphaFoldDB" id="G2DYF5"/>
<dbReference type="InterPro" id="IPR035965">
    <property type="entry name" value="PAS-like_dom_sf"/>
</dbReference>
<evidence type="ECO:0000256" key="3">
    <source>
        <dbReference type="ARBA" id="ARBA00012438"/>
    </source>
</evidence>
<dbReference type="PROSITE" id="PS50109">
    <property type="entry name" value="HIS_KIN"/>
    <property type="match status" value="1"/>
</dbReference>
<dbReference type="PRINTS" id="PR00344">
    <property type="entry name" value="BCTRLSENSOR"/>
</dbReference>
<evidence type="ECO:0000256" key="18">
    <source>
        <dbReference type="SAM" id="Phobius"/>
    </source>
</evidence>
<comment type="subunit">
    <text evidence="13">At low DSF concentrations, interacts with RpfF.</text>
</comment>
<evidence type="ECO:0000313" key="26">
    <source>
        <dbReference type="Proteomes" id="UP000004200"/>
    </source>
</evidence>
<dbReference type="CDD" id="cd00088">
    <property type="entry name" value="HPT"/>
    <property type="match status" value="1"/>
</dbReference>
<dbReference type="SUPFAM" id="SSF52172">
    <property type="entry name" value="CheY-like"/>
    <property type="match status" value="1"/>
</dbReference>
<dbReference type="Pfam" id="PF01627">
    <property type="entry name" value="Hpt"/>
    <property type="match status" value="1"/>
</dbReference>
<dbReference type="SMART" id="SM00387">
    <property type="entry name" value="HATPase_c"/>
    <property type="match status" value="1"/>
</dbReference>
<dbReference type="InterPro" id="IPR042240">
    <property type="entry name" value="CHASE_sf"/>
</dbReference>
<evidence type="ECO:0000256" key="2">
    <source>
        <dbReference type="ARBA" id="ARBA00004370"/>
    </source>
</evidence>
<dbReference type="GO" id="GO:0000155">
    <property type="term" value="F:phosphorelay sensor kinase activity"/>
    <property type="evidence" value="ECO:0007669"/>
    <property type="project" value="InterPro"/>
</dbReference>
<keyword evidence="7" id="KW-0547">Nucleotide-binding</keyword>
<dbReference type="eggNOG" id="COG5002">
    <property type="taxonomic scope" value="Bacteria"/>
</dbReference>
<keyword evidence="6 18" id="KW-0812">Transmembrane</keyword>
<evidence type="ECO:0000256" key="6">
    <source>
        <dbReference type="ARBA" id="ARBA00022692"/>
    </source>
</evidence>
<sequence>MQERNRTPLSSFARSARARGANLRSVLSWVVLLVALLPVLLAWMGLRDHGRQIATRQFELLSREIHEGIEQRLRDHEQILLGGAGLFDASETVSRQEWHDYIVRLRLAKNYPGILGVGYSQVIQPDQLAAHIASVRAQGFPDYQVKPPGERPLYTSIVYLEPFSGRNLAAFGYDMFSQEIRRAAMQSAVDTNATTISGKVRLVQETHGKEQAGFLMYVPIYRPDLPLGTAEARWKALRGFVYSPYRVDDLMAGILGKRSLVIEFRIYDGERVDSDALMYDSAVQHEPEPNPNPGHTGLQRIQAYGRTWTLSFHSRPAFDAETRSATTWLVLGLGIGISLALFAVTRLLLDLKEAEQKSRRILESAGEGIYGLDDRGLTTFINPSAARMLGYAPEELIGRSMHAAVHYAREDGSDYPVDECPMYSAFTHGTVHHCSSEVLWRKDGSSLPIEYTTTPIRKDGRLAGAVVTFRDITERRRAESQLIQARQGAEAANRAKSTFLATMSHEIRTPLNGVVGTIDMLAHTKLLSEQQDLVRTAKDSARMLQEVIDDVLDFSKIESGRLELENIPMSLETILETLGGNLAHLAAKQGVELLIYCDPGLPTVEGDPVRLNQILFNLTGNAIKFSKDLPDRSGCVMVSIMMRDFRSDHLDLLLRIEDNGIGMSAEVRERLFQPFVQGEGETTRRFGGTGLGLVISRRLLELMGGHIEVQSEPNQGATFSVFLSLKKAATSIQEPGPGILQGVRVLLIGSEEVSTRILDTYLRHADAEVILVSSQDAVAKCRELCDGRSSTVVVIDNHGDQRIPTSMHELMRRAAESRDLRFVLVERGRRVQSRFDREDCISLDLNSMRRSSLINAVAVAAGRESLDLAAEPESGIPFSDPVGVDAARAAGRLILLADDNETNRKVIGQQLSMLGYGVEFAEDGRQALEKFQAEHFNLLLTDCHMPVMDGYQLSRRIRELEDGAEHTPIIAISADALKGTARKCFDAGMDDYVTKPIQLHELRALMDKWLGSNMQTGDAQTRSEPSQSSQPQTVDPAALGELLGTEDPAILRDFYGHFLQTNAPIADQMHEADVISDIAELGHLAHKLKSSARTLGANGLADSCQIIEEAAKAGDAEGAAHEMGHFSTLFRQVREWIESN</sequence>
<dbReference type="InterPro" id="IPR000700">
    <property type="entry name" value="PAS-assoc_C"/>
</dbReference>
<evidence type="ECO:0000256" key="1">
    <source>
        <dbReference type="ARBA" id="ARBA00000085"/>
    </source>
</evidence>
<dbReference type="NCBIfam" id="TIGR00229">
    <property type="entry name" value="sensory_box"/>
    <property type="match status" value="1"/>
</dbReference>
<feature type="region of interest" description="Disordered" evidence="17">
    <location>
        <begin position="1015"/>
        <end position="1034"/>
    </location>
</feature>
<dbReference type="Proteomes" id="UP000004200">
    <property type="component" value="Unassembled WGS sequence"/>
</dbReference>
<dbReference type="FunFam" id="3.30.565.10:FF:000010">
    <property type="entry name" value="Sensor histidine kinase RcsC"/>
    <property type="match status" value="1"/>
</dbReference>
<dbReference type="SMART" id="SM01079">
    <property type="entry name" value="CHASE"/>
    <property type="match status" value="1"/>
</dbReference>
<keyword evidence="9" id="KW-0067">ATP-binding</keyword>
<dbReference type="InterPro" id="IPR004358">
    <property type="entry name" value="Sig_transdc_His_kin-like_C"/>
</dbReference>
<feature type="domain" description="HPt" evidence="24">
    <location>
        <begin position="1047"/>
        <end position="1140"/>
    </location>
</feature>
<keyword evidence="10 18" id="KW-1133">Transmembrane helix</keyword>
<evidence type="ECO:0000259" key="24">
    <source>
        <dbReference type="PROSITE" id="PS50894"/>
    </source>
</evidence>
<evidence type="ECO:0000256" key="10">
    <source>
        <dbReference type="ARBA" id="ARBA00022989"/>
    </source>
</evidence>
<feature type="domain" description="PAC" evidence="22">
    <location>
        <begin position="433"/>
        <end position="484"/>
    </location>
</feature>
<protein>
    <recommendedName>
        <fullName evidence="14">Sensory/regulatory protein RpfC</fullName>
        <ecNumber evidence="3">2.7.13.3</ecNumber>
    </recommendedName>
</protein>
<feature type="compositionally biased region" description="Polar residues" evidence="17">
    <location>
        <begin position="1015"/>
        <end position="1033"/>
    </location>
</feature>
<dbReference type="InterPro" id="IPR000014">
    <property type="entry name" value="PAS"/>
</dbReference>
<name>G2DYF5_9GAMM</name>
<evidence type="ECO:0000259" key="20">
    <source>
        <dbReference type="PROSITE" id="PS50110"/>
    </source>
</evidence>
<dbReference type="Gene3D" id="3.30.450.20">
    <property type="entry name" value="PAS domain"/>
    <property type="match status" value="1"/>
</dbReference>
<evidence type="ECO:0000256" key="8">
    <source>
        <dbReference type="ARBA" id="ARBA00022777"/>
    </source>
</evidence>
<dbReference type="GO" id="GO:0005524">
    <property type="term" value="F:ATP binding"/>
    <property type="evidence" value="ECO:0007669"/>
    <property type="project" value="UniProtKB-KW"/>
</dbReference>
<dbReference type="PROSITE" id="PS50110">
    <property type="entry name" value="RESPONSE_REGULATORY"/>
    <property type="match status" value="1"/>
</dbReference>
<keyword evidence="8 25" id="KW-0418">Kinase</keyword>
<keyword evidence="4 16" id="KW-0597">Phosphoprotein</keyword>
<dbReference type="InterPro" id="IPR013767">
    <property type="entry name" value="PAS_fold"/>
</dbReference>
<dbReference type="eggNOG" id="COG0784">
    <property type="taxonomic scope" value="Bacteria"/>
</dbReference>
<evidence type="ECO:0000259" key="21">
    <source>
        <dbReference type="PROSITE" id="PS50112"/>
    </source>
</evidence>
<dbReference type="CDD" id="cd17546">
    <property type="entry name" value="REC_hyHK_CKI1_RcsC-like"/>
    <property type="match status" value="1"/>
</dbReference>
<dbReference type="InterPro" id="IPR006189">
    <property type="entry name" value="CHASE_dom"/>
</dbReference>
<dbReference type="Gene3D" id="3.40.50.2300">
    <property type="match status" value="1"/>
</dbReference>
<dbReference type="SUPFAM" id="SSF47384">
    <property type="entry name" value="Homodimeric domain of signal transducing histidine kinase"/>
    <property type="match status" value="1"/>
</dbReference>
<evidence type="ECO:0000256" key="7">
    <source>
        <dbReference type="ARBA" id="ARBA00022741"/>
    </source>
</evidence>
<dbReference type="InterPro" id="IPR003594">
    <property type="entry name" value="HATPase_dom"/>
</dbReference>
<dbReference type="InterPro" id="IPR001789">
    <property type="entry name" value="Sig_transdc_resp-reg_receiver"/>
</dbReference>
<evidence type="ECO:0000259" key="22">
    <source>
        <dbReference type="PROSITE" id="PS50113"/>
    </source>
</evidence>
<dbReference type="OrthoDB" id="9810730at2"/>
<comment type="subcellular location">
    <subcellularLocation>
        <location evidence="2">Membrane</location>
    </subcellularLocation>
</comment>
<dbReference type="InterPro" id="IPR036097">
    <property type="entry name" value="HisK_dim/P_sf"/>
</dbReference>
<reference evidence="25 26" key="1">
    <citation type="submission" date="2011-06" db="EMBL/GenBank/DDBJ databases">
        <title>The draft genome of Thiorhodococcus drewsii AZ1.</title>
        <authorList>
            <consortium name="US DOE Joint Genome Institute (JGI-PGF)"/>
            <person name="Lucas S."/>
            <person name="Han J."/>
            <person name="Lapidus A."/>
            <person name="Cheng J.-F."/>
            <person name="Goodwin L."/>
            <person name="Pitluck S."/>
            <person name="Peters L."/>
            <person name="Land M.L."/>
            <person name="Hauser L."/>
            <person name="Vogl K."/>
            <person name="Liu Z."/>
            <person name="Imhoff J."/>
            <person name="Thiel V."/>
            <person name="Frigaard N.-U."/>
            <person name="Bryant D.A."/>
            <person name="Woyke T.J."/>
        </authorList>
    </citation>
    <scope>NUCLEOTIDE SEQUENCE [LARGE SCALE GENOMIC DNA]</scope>
    <source>
        <strain evidence="25 26">AZ1</strain>
    </source>
</reference>
<dbReference type="SUPFAM" id="SSF47226">
    <property type="entry name" value="Histidine-containing phosphotransfer domain, HPT domain"/>
    <property type="match status" value="1"/>
</dbReference>
<dbReference type="CDD" id="cd16922">
    <property type="entry name" value="HATPase_EvgS-ArcB-TorS-like"/>
    <property type="match status" value="1"/>
</dbReference>
<proteinExistence type="predicted"/>
<dbReference type="Gene3D" id="1.10.287.130">
    <property type="match status" value="1"/>
</dbReference>
<dbReference type="Gene3D" id="3.30.565.10">
    <property type="entry name" value="Histidine kinase-like ATPase, C-terminal domain"/>
    <property type="match status" value="1"/>
</dbReference>
<organism evidence="25 26">
    <name type="scientific">Thiorhodococcus drewsii AZ1</name>
    <dbReference type="NCBI Taxonomy" id="765913"/>
    <lineage>
        <taxon>Bacteria</taxon>
        <taxon>Pseudomonadati</taxon>
        <taxon>Pseudomonadota</taxon>
        <taxon>Gammaproteobacteria</taxon>
        <taxon>Chromatiales</taxon>
        <taxon>Chromatiaceae</taxon>
        <taxon>Thiorhodococcus</taxon>
    </lineage>
</organism>
<keyword evidence="26" id="KW-1185">Reference proteome</keyword>
<dbReference type="InterPro" id="IPR036890">
    <property type="entry name" value="HATPase_C_sf"/>
</dbReference>
<dbReference type="SMART" id="SM00448">
    <property type="entry name" value="REC"/>
    <property type="match status" value="1"/>
</dbReference>
<evidence type="ECO:0000256" key="17">
    <source>
        <dbReference type="SAM" id="MobiDB-lite"/>
    </source>
</evidence>
<feature type="modified residue" description="Phosphohistidine" evidence="15">
    <location>
        <position position="1086"/>
    </location>
</feature>
<feature type="modified residue" description="4-aspartylphosphate" evidence="16">
    <location>
        <position position="942"/>
    </location>
</feature>
<feature type="domain" description="Response regulatory" evidence="20">
    <location>
        <begin position="893"/>
        <end position="1010"/>
    </location>
</feature>
<dbReference type="Pfam" id="PF00072">
    <property type="entry name" value="Response_reg"/>
    <property type="match status" value="1"/>
</dbReference>
<dbReference type="FunFam" id="1.10.287.130:FF:000002">
    <property type="entry name" value="Two-component osmosensing histidine kinase"/>
    <property type="match status" value="1"/>
</dbReference>
<keyword evidence="12 18" id="KW-0472">Membrane</keyword>
<evidence type="ECO:0000256" key="9">
    <source>
        <dbReference type="ARBA" id="ARBA00022840"/>
    </source>
</evidence>
<dbReference type="PANTHER" id="PTHR45339">
    <property type="entry name" value="HYBRID SIGNAL TRANSDUCTION HISTIDINE KINASE J"/>
    <property type="match status" value="1"/>
</dbReference>
<feature type="transmembrane region" description="Helical" evidence="18">
    <location>
        <begin position="21"/>
        <end position="46"/>
    </location>
</feature>
<dbReference type="SMART" id="SM00091">
    <property type="entry name" value="PAS"/>
    <property type="match status" value="1"/>
</dbReference>
<dbReference type="SMART" id="SM00388">
    <property type="entry name" value="HisKA"/>
    <property type="match status" value="1"/>
</dbReference>
<comment type="caution">
    <text evidence="25">The sequence shown here is derived from an EMBL/GenBank/DDBJ whole genome shotgun (WGS) entry which is preliminary data.</text>
</comment>
<dbReference type="RefSeq" id="WP_007039782.1">
    <property type="nucleotide sequence ID" value="NZ_AFWT01000006.1"/>
</dbReference>
<dbReference type="PROSITE" id="PS50894">
    <property type="entry name" value="HPT"/>
    <property type="match status" value="1"/>
</dbReference>
<evidence type="ECO:0000256" key="15">
    <source>
        <dbReference type="PROSITE-ProRule" id="PRU00110"/>
    </source>
</evidence>
<dbReference type="Pfam" id="PF00512">
    <property type="entry name" value="HisKA"/>
    <property type="match status" value="1"/>
</dbReference>
<dbReference type="Gene3D" id="1.20.120.160">
    <property type="entry name" value="HPT domain"/>
    <property type="match status" value="1"/>
</dbReference>
<evidence type="ECO:0000313" key="25">
    <source>
        <dbReference type="EMBL" id="EGV32582.1"/>
    </source>
</evidence>
<dbReference type="EC" id="2.7.13.3" evidence="3"/>